<evidence type="ECO:0000256" key="6">
    <source>
        <dbReference type="ARBA" id="ARBA00022764"/>
    </source>
</evidence>
<evidence type="ECO:0000256" key="4">
    <source>
        <dbReference type="ARBA" id="ARBA00022690"/>
    </source>
</evidence>
<feature type="domain" description="Alkaline proteinase inhibitor/ Outer membrane lipoprotein Omp19" evidence="8">
    <location>
        <begin position="36"/>
        <end position="127"/>
    </location>
</feature>
<evidence type="ECO:0000313" key="9">
    <source>
        <dbReference type="EMBL" id="OKA19321.1"/>
    </source>
</evidence>
<comment type="caution">
    <text evidence="9">The sequence shown here is derived from an EMBL/GenBank/DDBJ whole genome shotgun (WGS) entry which is preliminary data.</text>
</comment>
<accession>A0A0M3UE06</accession>
<sequence>MNKTRRAFGFFRAMGCVAALLTFTIENAMANSLLLLSPAQLAGGWTFYPQEDTTRSCRVELVADKTFSPEVKCLEAWLGEAPVSWSPTPDGMFLMGKDGTDLVHMNRIEPGLYEAQLGGDKVLVMERLHK</sequence>
<dbReference type="OrthoDB" id="6996810at2"/>
<evidence type="ECO:0000256" key="3">
    <source>
        <dbReference type="ARBA" id="ARBA00022608"/>
    </source>
</evidence>
<dbReference type="InterPro" id="IPR022815">
    <property type="entry name" value="Inh"/>
</dbReference>
<gene>
    <name evidence="10" type="ORF">BOH73_07830</name>
    <name evidence="9" type="ORF">BOH74_18210</name>
</gene>
<keyword evidence="7" id="KW-0481">Metalloenzyme inhibitor</keyword>
<evidence type="ECO:0000256" key="5">
    <source>
        <dbReference type="ARBA" id="ARBA00022729"/>
    </source>
</evidence>
<dbReference type="Proteomes" id="UP000186677">
    <property type="component" value="Unassembled WGS sequence"/>
</dbReference>
<evidence type="ECO:0000256" key="2">
    <source>
        <dbReference type="ARBA" id="ARBA00006813"/>
    </source>
</evidence>
<dbReference type="KEGG" id="ppsy:AOC04_09395"/>
<dbReference type="InterPro" id="IPR021140">
    <property type="entry name" value="Inh/Omp19"/>
</dbReference>
<dbReference type="Proteomes" id="UP000185990">
    <property type="component" value="Unassembled WGS sequence"/>
</dbReference>
<reference evidence="9 11" key="1">
    <citation type="submission" date="2016-11" db="EMBL/GenBank/DDBJ databases">
        <title>Draft genome of Pseudomonas versuta A4R1.12.</title>
        <authorList>
            <person name="See-Too W.-S."/>
        </authorList>
    </citation>
    <scope>NUCLEOTIDE SEQUENCE [LARGE SCALE GENOMIC DNA]</scope>
    <source>
        <strain evidence="9 11">A4R1.12</strain>
    </source>
</reference>
<dbReference type="Pfam" id="PF02974">
    <property type="entry name" value="Inh"/>
    <property type="match status" value="1"/>
</dbReference>
<dbReference type="SUPFAM" id="SSF50882">
    <property type="entry name" value="beta-Barrel protease inhibitors"/>
    <property type="match status" value="1"/>
</dbReference>
<reference evidence="10 12" key="2">
    <citation type="submission" date="2016-11" db="EMBL/GenBank/DDBJ databases">
        <title>Draft genome of Pseudomonas versuta A4R1.5.</title>
        <authorList>
            <person name="See-Too W.-S."/>
        </authorList>
    </citation>
    <scope>NUCLEOTIDE SEQUENCE [LARGE SCALE GENOMIC DNA]</scope>
    <source>
        <strain evidence="10 12">A4R1.5</strain>
    </source>
</reference>
<evidence type="ECO:0000313" key="12">
    <source>
        <dbReference type="Proteomes" id="UP000186677"/>
    </source>
</evidence>
<organism evidence="9 11">
    <name type="scientific">Pseudomonas versuta</name>
    <dbReference type="NCBI Taxonomy" id="1788301"/>
    <lineage>
        <taxon>Bacteria</taxon>
        <taxon>Pseudomonadati</taxon>
        <taxon>Pseudomonadota</taxon>
        <taxon>Gammaproteobacteria</taxon>
        <taxon>Pseudomonadales</taxon>
        <taxon>Pseudomonadaceae</taxon>
        <taxon>Pseudomonas</taxon>
    </lineage>
</organism>
<keyword evidence="6" id="KW-0574">Periplasm</keyword>
<evidence type="ECO:0000313" key="11">
    <source>
        <dbReference type="Proteomes" id="UP000185990"/>
    </source>
</evidence>
<evidence type="ECO:0000259" key="8">
    <source>
        <dbReference type="Pfam" id="PF02974"/>
    </source>
</evidence>
<dbReference type="Gene3D" id="2.40.128.10">
    <property type="match status" value="1"/>
</dbReference>
<keyword evidence="5" id="KW-0732">Signal</keyword>
<comment type="similarity">
    <text evidence="2">Belongs to the protease inhibitor I38 family.</text>
</comment>
<dbReference type="GO" id="GO:0008191">
    <property type="term" value="F:metalloendopeptidase inhibitor activity"/>
    <property type="evidence" value="ECO:0007669"/>
    <property type="project" value="InterPro"/>
</dbReference>
<evidence type="ECO:0000313" key="10">
    <source>
        <dbReference type="EMBL" id="OKA22333.1"/>
    </source>
</evidence>
<dbReference type="AlphaFoldDB" id="A0A0M3UE06"/>
<name>A0A0M3UE06_9PSED</name>
<keyword evidence="12" id="KW-1185">Reference proteome</keyword>
<keyword evidence="4 10" id="KW-0646">Protease inhibitor</keyword>
<dbReference type="InterPro" id="IPR016085">
    <property type="entry name" value="Protease_inh_B-barrel_dom"/>
</dbReference>
<accession>A0A1Q4KLB0</accession>
<evidence type="ECO:0000256" key="7">
    <source>
        <dbReference type="ARBA" id="ARBA00023215"/>
    </source>
</evidence>
<proteinExistence type="inferred from homology"/>
<dbReference type="GO" id="GO:0042597">
    <property type="term" value="C:periplasmic space"/>
    <property type="evidence" value="ECO:0007669"/>
    <property type="project" value="UniProtKB-SubCell"/>
</dbReference>
<evidence type="ECO:0000256" key="1">
    <source>
        <dbReference type="ARBA" id="ARBA00004418"/>
    </source>
</evidence>
<protein>
    <submittedName>
        <fullName evidence="9">Protease inhibitor Inh</fullName>
    </submittedName>
</protein>
<dbReference type="EMBL" id="MPJD01000032">
    <property type="protein sequence ID" value="OKA19321.1"/>
    <property type="molecule type" value="Genomic_DNA"/>
</dbReference>
<dbReference type="EMBL" id="MPJC01000004">
    <property type="protein sequence ID" value="OKA22333.1"/>
    <property type="molecule type" value="Genomic_DNA"/>
</dbReference>
<comment type="subcellular location">
    <subcellularLocation>
        <location evidence="1">Periplasm</location>
    </subcellularLocation>
</comment>
<keyword evidence="3" id="KW-0483">Metalloprotease inhibitor</keyword>
<dbReference type="PRINTS" id="PR01274">
    <property type="entry name" value="MPTASEINHBTR"/>
</dbReference>